<dbReference type="InterPro" id="IPR007712">
    <property type="entry name" value="RelE/ParE_toxin"/>
</dbReference>
<dbReference type="RefSeq" id="WP_140589624.1">
    <property type="nucleotide sequence ID" value="NZ_VFRR01000025.1"/>
</dbReference>
<dbReference type="Proteomes" id="UP000315901">
    <property type="component" value="Unassembled WGS sequence"/>
</dbReference>
<protein>
    <submittedName>
        <fullName evidence="3">Type II toxin-antitoxin system RelE/ParE family toxin</fullName>
    </submittedName>
</protein>
<keyword evidence="2" id="KW-1277">Toxin-antitoxin system</keyword>
<sequence length="94" mass="10859">MAEIQWTEYAQNDLFDLMEYLQSKNPTAAAQLFALLQQRVTQLLDFPDMGRVGLVEMTRELVLTPSYLIVYQHHGADIAILRVLHTSRQWPLGE</sequence>
<keyword evidence="4" id="KW-1185">Reference proteome</keyword>
<accession>A0A501WMB1</accession>
<dbReference type="Gene3D" id="3.30.2310.20">
    <property type="entry name" value="RelE-like"/>
    <property type="match status" value="1"/>
</dbReference>
<evidence type="ECO:0000313" key="3">
    <source>
        <dbReference type="EMBL" id="TPE49324.1"/>
    </source>
</evidence>
<comment type="similarity">
    <text evidence="1">Belongs to the RelE toxin family.</text>
</comment>
<dbReference type="Pfam" id="PF05016">
    <property type="entry name" value="ParE_toxin"/>
    <property type="match status" value="1"/>
</dbReference>
<proteinExistence type="inferred from homology"/>
<dbReference type="OrthoDB" id="9798046at2"/>
<dbReference type="PANTHER" id="PTHR33755:SF5">
    <property type="entry name" value="TYPE II TOXIN-ANTITOXIN SYSTEM RELE_PARE FAMILY TOXIN"/>
    <property type="match status" value="1"/>
</dbReference>
<name>A0A501WMB1_9GAMM</name>
<gene>
    <name evidence="3" type="ORF">FJM67_12110</name>
</gene>
<dbReference type="NCBIfam" id="TIGR02385">
    <property type="entry name" value="RelE_StbE"/>
    <property type="match status" value="1"/>
</dbReference>
<evidence type="ECO:0000313" key="4">
    <source>
        <dbReference type="Proteomes" id="UP000315901"/>
    </source>
</evidence>
<dbReference type="InterPro" id="IPR035093">
    <property type="entry name" value="RelE/ParE_toxin_dom_sf"/>
</dbReference>
<evidence type="ECO:0000256" key="1">
    <source>
        <dbReference type="ARBA" id="ARBA00006226"/>
    </source>
</evidence>
<organism evidence="3 4">
    <name type="scientific">Maribrevibacterium harenarium</name>
    <dbReference type="NCBI Taxonomy" id="2589817"/>
    <lineage>
        <taxon>Bacteria</taxon>
        <taxon>Pseudomonadati</taxon>
        <taxon>Pseudomonadota</taxon>
        <taxon>Gammaproteobacteria</taxon>
        <taxon>Oceanospirillales</taxon>
        <taxon>Oceanospirillaceae</taxon>
        <taxon>Maribrevibacterium</taxon>
    </lineage>
</organism>
<comment type="caution">
    <text evidence="3">The sequence shown here is derived from an EMBL/GenBank/DDBJ whole genome shotgun (WGS) entry which is preliminary data.</text>
</comment>
<dbReference type="EMBL" id="VFRR01000025">
    <property type="protein sequence ID" value="TPE49324.1"/>
    <property type="molecule type" value="Genomic_DNA"/>
</dbReference>
<dbReference type="AlphaFoldDB" id="A0A501WMB1"/>
<reference evidence="3 4" key="1">
    <citation type="submission" date="2019-06" db="EMBL/GenBank/DDBJ databases">
        <title>A novel bacterium of genus Marinomonas, isolated from coastal sand.</title>
        <authorList>
            <person name="Huang H."/>
            <person name="Mo K."/>
            <person name="Hu Y."/>
        </authorList>
    </citation>
    <scope>NUCLEOTIDE SEQUENCE [LARGE SCALE GENOMIC DNA]</scope>
    <source>
        <strain evidence="3 4">HB171799</strain>
    </source>
</reference>
<dbReference type="PANTHER" id="PTHR33755">
    <property type="entry name" value="TOXIN PARE1-RELATED"/>
    <property type="match status" value="1"/>
</dbReference>
<evidence type="ECO:0000256" key="2">
    <source>
        <dbReference type="ARBA" id="ARBA00022649"/>
    </source>
</evidence>
<dbReference type="InterPro" id="IPR051803">
    <property type="entry name" value="TA_system_RelE-like_toxin"/>
</dbReference>